<dbReference type="CDD" id="cd00761">
    <property type="entry name" value="Glyco_tranf_GTA_type"/>
    <property type="match status" value="1"/>
</dbReference>
<name>A0ABX4C9U2_9FLAO</name>
<dbReference type="Pfam" id="PF00535">
    <property type="entry name" value="Glycos_transf_2"/>
    <property type="match status" value="1"/>
</dbReference>
<dbReference type="SUPFAM" id="SSF53448">
    <property type="entry name" value="Nucleotide-diphospho-sugar transferases"/>
    <property type="match status" value="1"/>
</dbReference>
<dbReference type="PANTHER" id="PTHR22916">
    <property type="entry name" value="GLYCOSYLTRANSFERASE"/>
    <property type="match status" value="1"/>
</dbReference>
<proteinExistence type="predicted"/>
<accession>A0ABX4C9U2</accession>
<dbReference type="PANTHER" id="PTHR22916:SF3">
    <property type="entry name" value="UDP-GLCNAC:BETAGAL BETA-1,3-N-ACETYLGLUCOSAMINYLTRANSFERASE-LIKE PROTEIN 1"/>
    <property type="match status" value="1"/>
</dbReference>
<comment type="caution">
    <text evidence="2">The sequence shown here is derived from an EMBL/GenBank/DDBJ whole genome shotgun (WGS) entry which is preliminary data.</text>
</comment>
<dbReference type="Gene3D" id="3.90.550.10">
    <property type="entry name" value="Spore Coat Polysaccharide Biosynthesis Protein SpsA, Chain A"/>
    <property type="match status" value="1"/>
</dbReference>
<dbReference type="EMBL" id="MUGX01000008">
    <property type="protein sequence ID" value="OXA89692.1"/>
    <property type="molecule type" value="Genomic_DNA"/>
</dbReference>
<organism evidence="2 3">
    <name type="scientific">Flavobacterium hibernum</name>
    <dbReference type="NCBI Taxonomy" id="37752"/>
    <lineage>
        <taxon>Bacteria</taxon>
        <taxon>Pseudomonadati</taxon>
        <taxon>Bacteroidota</taxon>
        <taxon>Flavobacteriia</taxon>
        <taxon>Flavobacteriales</taxon>
        <taxon>Flavobacteriaceae</taxon>
        <taxon>Flavobacterium</taxon>
    </lineage>
</organism>
<reference evidence="2 3" key="1">
    <citation type="submission" date="2016-11" db="EMBL/GenBank/DDBJ databases">
        <title>Whole genomes of Flavobacteriaceae.</title>
        <authorList>
            <person name="Stine C."/>
            <person name="Li C."/>
            <person name="Tadesse D."/>
        </authorList>
    </citation>
    <scope>NUCLEOTIDE SEQUENCE [LARGE SCALE GENOMIC DNA]</scope>
    <source>
        <strain evidence="2 3">ATCC 51468</strain>
    </source>
</reference>
<feature type="domain" description="Glycosyltransferase 2-like" evidence="1">
    <location>
        <begin position="7"/>
        <end position="175"/>
    </location>
</feature>
<dbReference type="InterPro" id="IPR001173">
    <property type="entry name" value="Glyco_trans_2-like"/>
</dbReference>
<evidence type="ECO:0000313" key="3">
    <source>
        <dbReference type="Proteomes" id="UP000198302"/>
    </source>
</evidence>
<sequence>MNQPLVSIIIPSFNRAHLVGETLISVINQTYKNWECIIVDDNSTDETIKVINSFQEKDNRFKLIIKPKAYKQGPSISKNLGLKIAAGDYIQFLDSDDILKENKIEQQMNLLFQESKRTIAICKWGQFNTLDEGISIYEGKDDYRSFDNSKEYFDLIGLHGGFFPCHNFLISKELINFAGYWNESLTVNDDGEFFFRILLNTEKILFSDKTYVLYRNNSHDNLSVLNSESKATSLLNSWKIIEVLFITKYGERDSLYINKKKSSVYNEFKRAYPRIISQNKDFFKQQIKEDTLVKKMIKLKKRIRNRIKKTFGF</sequence>
<dbReference type="InterPro" id="IPR029044">
    <property type="entry name" value="Nucleotide-diphossugar_trans"/>
</dbReference>
<evidence type="ECO:0000313" key="2">
    <source>
        <dbReference type="EMBL" id="OXA89692.1"/>
    </source>
</evidence>
<dbReference type="RefSeq" id="WP_052480080.1">
    <property type="nucleotide sequence ID" value="NZ_JPRK01000004.1"/>
</dbReference>
<evidence type="ECO:0000259" key="1">
    <source>
        <dbReference type="Pfam" id="PF00535"/>
    </source>
</evidence>
<protein>
    <recommendedName>
        <fullName evidence="1">Glycosyltransferase 2-like domain-containing protein</fullName>
    </recommendedName>
</protein>
<dbReference type="Proteomes" id="UP000198302">
    <property type="component" value="Unassembled WGS sequence"/>
</dbReference>
<gene>
    <name evidence="2" type="ORF">B0A73_04740</name>
</gene>
<keyword evidence="3" id="KW-1185">Reference proteome</keyword>